<dbReference type="PANTHER" id="PTHR30621">
    <property type="entry name" value="GLUTAMINE SYNTHETASE ADENYLYLTRANSFERASE"/>
    <property type="match status" value="1"/>
</dbReference>
<evidence type="ECO:0000256" key="1">
    <source>
        <dbReference type="ARBA" id="ARBA00022679"/>
    </source>
</evidence>
<proteinExistence type="inferred from homology"/>
<dbReference type="NCBIfam" id="NF008292">
    <property type="entry name" value="PRK11072.1"/>
    <property type="match status" value="1"/>
</dbReference>
<evidence type="ECO:0000256" key="4">
    <source>
        <dbReference type="ARBA" id="ARBA00022840"/>
    </source>
</evidence>
<evidence type="ECO:0000256" key="6">
    <source>
        <dbReference type="ARBA" id="ARBA00023268"/>
    </source>
</evidence>
<name>A0A7S8C262_9HYPH</name>
<dbReference type="GO" id="GO:0005829">
    <property type="term" value="C:cytosol"/>
    <property type="evidence" value="ECO:0007669"/>
    <property type="project" value="TreeGrafter"/>
</dbReference>
<dbReference type="EC" id="2.7.7.89" evidence="7"/>
<dbReference type="CDD" id="cd05401">
    <property type="entry name" value="NT_GlnE_GlnD_like"/>
    <property type="match status" value="2"/>
</dbReference>
<keyword evidence="4 7" id="KW-0067">ATP-binding</keyword>
<keyword evidence="1 7" id="KW-0808">Transferase</keyword>
<gene>
    <name evidence="7" type="primary">glnE</name>
    <name evidence="10" type="ORF">HW532_04100</name>
</gene>
<dbReference type="Gene3D" id="1.20.120.330">
    <property type="entry name" value="Nucleotidyltransferases domain 2"/>
    <property type="match status" value="2"/>
</dbReference>
<dbReference type="AlphaFoldDB" id="A0A7S8C262"/>
<evidence type="ECO:0000259" key="8">
    <source>
        <dbReference type="Pfam" id="PF03710"/>
    </source>
</evidence>
<evidence type="ECO:0000256" key="5">
    <source>
        <dbReference type="ARBA" id="ARBA00022842"/>
    </source>
</evidence>
<dbReference type="RefSeq" id="WP_213163192.1">
    <property type="nucleotide sequence ID" value="NZ_CP058214.1"/>
</dbReference>
<feature type="region of interest" description="Adenylyl transferase" evidence="7">
    <location>
        <begin position="470"/>
        <end position="981"/>
    </location>
</feature>
<feature type="domain" description="PII-uridylyltransferase/Glutamine-synthetase adenylyltransferase" evidence="9">
    <location>
        <begin position="857"/>
        <end position="977"/>
    </location>
</feature>
<dbReference type="Pfam" id="PF08335">
    <property type="entry name" value="GlnD_UR_UTase"/>
    <property type="match status" value="2"/>
</dbReference>
<comment type="similarity">
    <text evidence="7">Belongs to the GlnE family.</text>
</comment>
<dbReference type="GO" id="GO:0005524">
    <property type="term" value="F:ATP binding"/>
    <property type="evidence" value="ECO:0007669"/>
    <property type="project" value="UniProtKB-UniRule"/>
</dbReference>
<dbReference type="EC" id="2.7.7.42" evidence="7"/>
<comment type="cofactor">
    <cofactor evidence="7">
        <name>Mg(2+)</name>
        <dbReference type="ChEBI" id="CHEBI:18420"/>
    </cofactor>
</comment>
<evidence type="ECO:0000256" key="7">
    <source>
        <dbReference type="HAMAP-Rule" id="MF_00802"/>
    </source>
</evidence>
<dbReference type="GO" id="GO:0008882">
    <property type="term" value="F:[glutamate-ammonia-ligase] adenylyltransferase activity"/>
    <property type="evidence" value="ECO:0007669"/>
    <property type="project" value="UniProtKB-UniRule"/>
</dbReference>
<keyword evidence="2 7" id="KW-0548">Nucleotidyltransferase</keyword>
<evidence type="ECO:0000256" key="2">
    <source>
        <dbReference type="ARBA" id="ARBA00022695"/>
    </source>
</evidence>
<dbReference type="Proteomes" id="UP000593594">
    <property type="component" value="Chromosome"/>
</dbReference>
<dbReference type="GO" id="GO:0000820">
    <property type="term" value="P:regulation of glutamine family amino acid metabolic process"/>
    <property type="evidence" value="ECO:0007669"/>
    <property type="project" value="UniProtKB-UniRule"/>
</dbReference>
<keyword evidence="5 7" id="KW-0460">Magnesium</keyword>
<keyword evidence="3 7" id="KW-0547">Nucleotide-binding</keyword>
<keyword evidence="6 7" id="KW-0511">Multifunctional enzyme</keyword>
<comment type="function">
    <text evidence="7">Involved in the regulation of glutamine synthetase GlnA, a key enzyme in the process to assimilate ammonia. When cellular nitrogen levels are high, the C-terminal adenylyl transferase (AT) inactivates GlnA by covalent transfer of an adenylyl group from ATP to specific tyrosine residue of GlnA, thus reducing its activity. Conversely, when nitrogen levels are low, the N-terminal adenylyl removase (AR) activates GlnA by removing the adenylyl group by phosphorolysis, increasing its activity. The regulatory region of GlnE binds the signal transduction protein PII (GlnB) which indicates the nitrogen status of the cell.</text>
</comment>
<dbReference type="Pfam" id="PF03710">
    <property type="entry name" value="GlnE"/>
    <property type="match status" value="2"/>
</dbReference>
<dbReference type="InterPro" id="IPR005190">
    <property type="entry name" value="GlnE_rpt_dom"/>
</dbReference>
<comment type="catalytic activity">
    <reaction evidence="7">
        <text>[glutamine synthetase]-O(4)-(5'-adenylyl)-L-tyrosine + phosphate = [glutamine synthetase]-L-tyrosine + ADP</text>
        <dbReference type="Rhea" id="RHEA:43716"/>
        <dbReference type="Rhea" id="RHEA-COMP:10660"/>
        <dbReference type="Rhea" id="RHEA-COMP:10661"/>
        <dbReference type="ChEBI" id="CHEBI:43474"/>
        <dbReference type="ChEBI" id="CHEBI:46858"/>
        <dbReference type="ChEBI" id="CHEBI:83624"/>
        <dbReference type="ChEBI" id="CHEBI:456216"/>
        <dbReference type="EC" id="2.7.7.89"/>
    </reaction>
</comment>
<keyword evidence="11" id="KW-1185">Reference proteome</keyword>
<feature type="region of interest" description="Adenylyl removase" evidence="7">
    <location>
        <begin position="1"/>
        <end position="466"/>
    </location>
</feature>
<dbReference type="PANTHER" id="PTHR30621:SF0">
    <property type="entry name" value="BIFUNCTIONAL GLUTAMINE SYNTHETASE ADENYLYLTRANSFERASE_ADENYLYL-REMOVING ENZYME"/>
    <property type="match status" value="1"/>
</dbReference>
<protein>
    <recommendedName>
        <fullName evidence="7">Bifunctional glutamine synthetase adenylyltransferase/adenylyl-removing enzyme</fullName>
    </recommendedName>
    <alternativeName>
        <fullName evidence="7">ATP:glutamine synthetase adenylyltransferase</fullName>
    </alternativeName>
    <alternativeName>
        <fullName evidence="7">ATase</fullName>
    </alternativeName>
    <domain>
        <recommendedName>
            <fullName evidence="7">Glutamine synthetase adenylyl-L-tyrosine phosphorylase</fullName>
            <ecNumber evidence="7">2.7.7.89</ecNumber>
        </recommendedName>
        <alternativeName>
            <fullName evidence="7">Adenylyl removase</fullName>
            <shortName evidence="7">AR</shortName>
            <shortName evidence="7">AT-N</shortName>
        </alternativeName>
    </domain>
    <domain>
        <recommendedName>
            <fullName evidence="7">Glutamine synthetase adenylyl transferase</fullName>
            <ecNumber evidence="7">2.7.7.42</ecNumber>
        </recommendedName>
        <alternativeName>
            <fullName evidence="7">Adenylyl transferase</fullName>
            <shortName evidence="7">AT</shortName>
            <shortName evidence="7">AT-C</shortName>
        </alternativeName>
    </domain>
</protein>
<dbReference type="Gene3D" id="3.30.460.10">
    <property type="entry name" value="Beta Polymerase, domain 2"/>
    <property type="match status" value="2"/>
</dbReference>
<dbReference type="InterPro" id="IPR043519">
    <property type="entry name" value="NT_sf"/>
</dbReference>
<feature type="domain" description="Glutamate-ammonia ligase adenylyltransferase repeated" evidence="8">
    <location>
        <begin position="61"/>
        <end position="300"/>
    </location>
</feature>
<dbReference type="Gene3D" id="1.20.120.1510">
    <property type="match status" value="1"/>
</dbReference>
<accession>A0A7S8C262</accession>
<dbReference type="EMBL" id="CP058214">
    <property type="protein sequence ID" value="QPC41966.1"/>
    <property type="molecule type" value="Genomic_DNA"/>
</dbReference>
<comment type="catalytic activity">
    <reaction evidence="7">
        <text>[glutamine synthetase]-L-tyrosine + ATP = [glutamine synthetase]-O(4)-(5'-adenylyl)-L-tyrosine + diphosphate</text>
        <dbReference type="Rhea" id="RHEA:18589"/>
        <dbReference type="Rhea" id="RHEA-COMP:10660"/>
        <dbReference type="Rhea" id="RHEA-COMP:10661"/>
        <dbReference type="ChEBI" id="CHEBI:30616"/>
        <dbReference type="ChEBI" id="CHEBI:33019"/>
        <dbReference type="ChEBI" id="CHEBI:46858"/>
        <dbReference type="ChEBI" id="CHEBI:83624"/>
        <dbReference type="EC" id="2.7.7.42"/>
    </reaction>
</comment>
<dbReference type="GO" id="GO:0000287">
    <property type="term" value="F:magnesium ion binding"/>
    <property type="evidence" value="ECO:0007669"/>
    <property type="project" value="UniProtKB-UniRule"/>
</dbReference>
<dbReference type="InterPro" id="IPR023057">
    <property type="entry name" value="GlnE"/>
</dbReference>
<evidence type="ECO:0000259" key="9">
    <source>
        <dbReference type="Pfam" id="PF08335"/>
    </source>
</evidence>
<dbReference type="SUPFAM" id="SSF81593">
    <property type="entry name" value="Nucleotidyltransferase substrate binding subunit/domain"/>
    <property type="match status" value="2"/>
</dbReference>
<dbReference type="InterPro" id="IPR013546">
    <property type="entry name" value="PII_UdlTrfase/GS_AdlTrfase"/>
</dbReference>
<evidence type="ECO:0000256" key="3">
    <source>
        <dbReference type="ARBA" id="ARBA00022741"/>
    </source>
</evidence>
<dbReference type="GO" id="GO:0047388">
    <property type="term" value="F:[glutamine synthetase]-adenylyl-L-tyrosine phosphorylase activity"/>
    <property type="evidence" value="ECO:0007669"/>
    <property type="project" value="UniProtKB-EC"/>
</dbReference>
<dbReference type="KEGG" id="kmn:HW532_04100"/>
<organism evidence="10 11">
    <name type="scientific">Kaustia mangrovi</name>
    <dbReference type="NCBI Taxonomy" id="2593653"/>
    <lineage>
        <taxon>Bacteria</taxon>
        <taxon>Pseudomonadati</taxon>
        <taxon>Pseudomonadota</taxon>
        <taxon>Alphaproteobacteria</taxon>
        <taxon>Hyphomicrobiales</taxon>
        <taxon>Parvibaculaceae</taxon>
        <taxon>Kaustia</taxon>
    </lineage>
</organism>
<reference evidence="10 11" key="1">
    <citation type="submission" date="2020-06" db="EMBL/GenBank/DDBJ databases">
        <title>Genome sequence of 2 isolates from Red Sea Mangroves.</title>
        <authorList>
            <person name="Sefrji F."/>
            <person name="Michoud G."/>
            <person name="Merlino G."/>
            <person name="Daffonchio D."/>
        </authorList>
    </citation>
    <scope>NUCLEOTIDE SEQUENCE [LARGE SCALE GENOMIC DNA]</scope>
    <source>
        <strain evidence="10 11">R1DC25</strain>
    </source>
</reference>
<sequence>MPIPDSQSLKPVANDAVREAAGPFFDDLAQRASGGDGEGAATLLARLREDGGAEGLANAIFFEAPFLREAMLRDPAFAADALTGDPERTLDAIIAELGRTLGETEGEQEAKTALRRARQRAALAIALADLSGAWSVEQVTEGLSAFADAALGGTVDWLLRAAYRKAHLEGFDEASPGRGSGYIVLAMGKYGARELNYSSDIDLMVFYDPEVAPLAEGVEASTFFVRLTRRLVSFLQDITADGYVFRVDLRLRPDPRATNIAIAVEAAAQYYESMGQNWERAAMIKARPVAGDMAAGADFLDRLTPFVWRKYLDFAAILDVQSLKRQIHSVKGHGTVAVRGHNLKLGRGGIREIEFFVQTQQLIAGGRMPELRGRQTLEMLDALAEADWIAPDVADELKDAYRFLRTVEHRLQMMNDEQTHTLPSDDEAFARFALFAGFETPEALEAALEPVLKTVERHYSALFEQSAGLGVDAGNLVFTGGEDDPGTLEALSQLGFTKVSEISAAIRGWHFGRFPATRSARARERLTEIMPALLTALSRAGEPDSAFFAFDRFLTGLPAGVQLFSLLWANPKLLDLVATLMGTAPRLADQVSHRPRIFDAVLDPGFFGPLPGREELDAAVDEALAGELTFEESLDRARVVGHEQMFRIGMRVLTDTVSAAEAGRAYTALADVLSARLLKACQTDFAETHGRVPGGEAVLVAMGKWGGREMTASSDLDLILIYETAEADAMSDGAKPLMAGQYYARLTKRLVSALSAPTAEGVLYEVDMRLRPSGNAGPLATHISSFVAYHQGSAWTWERMALTRARVVAGDGALTRTVEDAIAAALRQPRDVAALASDAVDMRRRLLSEFGGRGLWDLKHTRGGLIDIEFIAQFLQVANAATHERILDQTTHEALGHLAAEGLIASAEAHALRDANGLYHRLTQVIRLCVADRFEPDKAPEGLKRLLAQAGDAPDLGALEARLAETQAQVAGLFDKIVGPL</sequence>
<dbReference type="SUPFAM" id="SSF81301">
    <property type="entry name" value="Nucleotidyltransferase"/>
    <property type="match status" value="2"/>
</dbReference>
<dbReference type="HAMAP" id="MF_00802">
    <property type="entry name" value="GlnE"/>
    <property type="match status" value="1"/>
</dbReference>
<feature type="domain" description="Glutamate-ammonia ligase adenylyltransferase repeated" evidence="8">
    <location>
        <begin position="577"/>
        <end position="817"/>
    </location>
</feature>
<evidence type="ECO:0000313" key="11">
    <source>
        <dbReference type="Proteomes" id="UP000593594"/>
    </source>
</evidence>
<dbReference type="NCBIfam" id="NF010706">
    <property type="entry name" value="PRK14108.1"/>
    <property type="match status" value="1"/>
</dbReference>
<evidence type="ECO:0000313" key="10">
    <source>
        <dbReference type="EMBL" id="QPC41966.1"/>
    </source>
</evidence>
<feature type="domain" description="PII-uridylyltransferase/Glutamine-synthetase adenylyltransferase" evidence="9">
    <location>
        <begin position="332"/>
        <end position="463"/>
    </location>
</feature>